<dbReference type="GeneID" id="78402833"/>
<organism evidence="6 7">
    <name type="scientific">Empedobacter falsenii</name>
    <dbReference type="NCBI Taxonomy" id="343874"/>
    <lineage>
        <taxon>Bacteria</taxon>
        <taxon>Pseudomonadati</taxon>
        <taxon>Bacteroidota</taxon>
        <taxon>Flavobacteriia</taxon>
        <taxon>Flavobacteriales</taxon>
        <taxon>Weeksellaceae</taxon>
        <taxon>Empedobacter</taxon>
    </lineage>
</organism>
<dbReference type="Proteomes" id="UP000510643">
    <property type="component" value="Chromosome"/>
</dbReference>
<reference evidence="6 7" key="1">
    <citation type="submission" date="2018-06" db="EMBL/GenBank/DDBJ databases">
        <authorList>
            <consortium name="Pathogen Informatics"/>
            <person name="Doyle S."/>
        </authorList>
    </citation>
    <scope>NUCLEOTIDE SEQUENCE [LARGE SCALE GENOMIC DNA]</scope>
    <source>
        <strain evidence="6 7">NCTC13456</strain>
    </source>
</reference>
<feature type="transmembrane region" description="Helical" evidence="1">
    <location>
        <begin position="72"/>
        <end position="90"/>
    </location>
</feature>
<evidence type="ECO:0000313" key="4">
    <source>
        <dbReference type="EMBL" id="QLL59348.1"/>
    </source>
</evidence>
<feature type="domain" description="VanZ-like" evidence="2">
    <location>
        <begin position="9"/>
        <end position="116"/>
    </location>
</feature>
<dbReference type="InterPro" id="IPR006976">
    <property type="entry name" value="VanZ-like"/>
</dbReference>
<dbReference type="OrthoDB" id="5472246at2"/>
<accession>A0A376G0A4</accession>
<gene>
    <name evidence="5" type="ORF">EGI89_08685</name>
    <name evidence="4" type="ORF">FH779_15215</name>
    <name evidence="3" type="ORF">HX095_15845</name>
    <name evidence="6" type="ORF">NCTC13456_00114</name>
</gene>
<dbReference type="EMBL" id="RHPO01000015">
    <property type="protein sequence ID" value="RRT91472.1"/>
    <property type="molecule type" value="Genomic_DNA"/>
</dbReference>
<proteinExistence type="predicted"/>
<name>A0A376G0A4_9FLAO</name>
<keyword evidence="1" id="KW-0472">Membrane</keyword>
<keyword evidence="1" id="KW-0812">Transmembrane</keyword>
<dbReference type="Proteomes" id="UP000254737">
    <property type="component" value="Unassembled WGS sequence"/>
</dbReference>
<protein>
    <submittedName>
        <fullName evidence="6">Predicted integral membrane protein</fullName>
    </submittedName>
    <submittedName>
        <fullName evidence="3">VanZ family protein</fullName>
    </submittedName>
</protein>
<dbReference type="KEGG" id="efal:FH779_15215"/>
<reference evidence="4 9" key="3">
    <citation type="submission" date="2019-06" db="EMBL/GenBank/DDBJ databases">
        <title>Emergence of pandrug resistant Empedobacter falsenii in China.</title>
        <authorList>
            <person name="Dong N."/>
            <person name="Chen S."/>
            <person name="Zhang R."/>
        </authorList>
    </citation>
    <scope>NUCLEOTIDE SEQUENCE [LARGE SCALE GENOMIC DNA]</scope>
    <source>
        <strain evidence="4 9">1681-1</strain>
    </source>
</reference>
<dbReference type="EMBL" id="UFXS01000001">
    <property type="protein sequence ID" value="STD52902.1"/>
    <property type="molecule type" value="Genomic_DNA"/>
</dbReference>
<keyword evidence="9" id="KW-1185">Reference proteome</keyword>
<reference evidence="3" key="4">
    <citation type="submission" date="2020-06" db="EMBL/GenBank/DDBJ databases">
        <authorList>
            <person name="Dong N."/>
        </authorList>
    </citation>
    <scope>NUCLEOTIDE SEQUENCE</scope>
    <source>
        <strain evidence="3">210</strain>
    </source>
</reference>
<dbReference type="STRING" id="343874.GCA_000805695_00719"/>
<evidence type="ECO:0000313" key="6">
    <source>
        <dbReference type="EMBL" id="STD52902.1"/>
    </source>
</evidence>
<dbReference type="AlphaFoldDB" id="A0A376G0A4"/>
<dbReference type="EMBL" id="JACALR010000008">
    <property type="protein sequence ID" value="MDM1552675.1"/>
    <property type="molecule type" value="Genomic_DNA"/>
</dbReference>
<keyword evidence="1" id="KW-1133">Transmembrane helix</keyword>
<evidence type="ECO:0000313" key="3">
    <source>
        <dbReference type="EMBL" id="MDM1552675.1"/>
    </source>
</evidence>
<dbReference type="PANTHER" id="PTHR28008:SF1">
    <property type="entry name" value="DOMAIN PROTEIN, PUTATIVE (AFU_ORTHOLOGUE AFUA_3G10980)-RELATED"/>
    <property type="match status" value="1"/>
</dbReference>
<evidence type="ECO:0000313" key="7">
    <source>
        <dbReference type="Proteomes" id="UP000254737"/>
    </source>
</evidence>
<evidence type="ECO:0000256" key="1">
    <source>
        <dbReference type="SAM" id="Phobius"/>
    </source>
</evidence>
<dbReference type="RefSeq" id="WP_084106902.1">
    <property type="nucleotide sequence ID" value="NZ_CP040908.1"/>
</dbReference>
<evidence type="ECO:0000313" key="9">
    <source>
        <dbReference type="Proteomes" id="UP000510643"/>
    </source>
</evidence>
<evidence type="ECO:0000259" key="2">
    <source>
        <dbReference type="Pfam" id="PF04892"/>
    </source>
</evidence>
<feature type="transmembrane region" description="Helical" evidence="1">
    <location>
        <begin position="47"/>
        <end position="65"/>
    </location>
</feature>
<evidence type="ECO:0000313" key="8">
    <source>
        <dbReference type="Proteomes" id="UP000267844"/>
    </source>
</evidence>
<dbReference type="Proteomes" id="UP001173578">
    <property type="component" value="Unassembled WGS sequence"/>
</dbReference>
<sequence>MHKTKKIIFFAYVALVFYLTLLPQENFSKLSTIEELGIFFKIDNFDKVVHCGMFGMMTILLFVAYKITNLRLMIIPFLVSFLIEILQGILTSLHRSFDFVDLMANLSGIALAYIAITYYLQHKKTQ</sequence>
<reference evidence="3" key="5">
    <citation type="journal article" date="2022" name="Sci. Total Environ.">
        <title>Prevalence, transmission, and molecular epidemiology of tet(X)-positive bacteria among humans, animals, and environmental niches in China: An epidemiological, and genomic-based study.</title>
        <authorList>
            <person name="Dong N."/>
            <person name="Zeng Y."/>
            <person name="Cai C."/>
            <person name="Sun C."/>
            <person name="Lu J."/>
            <person name="Liu C."/>
            <person name="Zhou H."/>
            <person name="Sun Q."/>
            <person name="Shu L."/>
            <person name="Wang H."/>
            <person name="Wang Y."/>
            <person name="Wang S."/>
            <person name="Wu C."/>
            <person name="Chan E.W."/>
            <person name="Chen G."/>
            <person name="Shen Z."/>
            <person name="Chen S."/>
            <person name="Zhang R."/>
        </authorList>
    </citation>
    <scope>NUCLEOTIDE SEQUENCE</scope>
    <source>
        <strain evidence="3">210</strain>
    </source>
</reference>
<dbReference type="Proteomes" id="UP000267844">
    <property type="component" value="Unassembled WGS sequence"/>
</dbReference>
<dbReference type="PANTHER" id="PTHR28008">
    <property type="entry name" value="DOMAIN PROTEIN, PUTATIVE (AFU_ORTHOLOGUE AFUA_3G10980)-RELATED"/>
    <property type="match status" value="1"/>
</dbReference>
<evidence type="ECO:0000313" key="5">
    <source>
        <dbReference type="EMBL" id="RRT91472.1"/>
    </source>
</evidence>
<feature type="transmembrane region" description="Helical" evidence="1">
    <location>
        <begin position="102"/>
        <end position="120"/>
    </location>
</feature>
<reference evidence="5 8" key="2">
    <citation type="submission" date="2018-10" db="EMBL/GenBank/DDBJ databases">
        <title>Transmission dynamics of multidrug resistant bacteria on intensive care unit surfaces.</title>
        <authorList>
            <person name="D'Souza A.W."/>
            <person name="Potter R.F."/>
            <person name="Wallace M."/>
            <person name="Shupe A."/>
            <person name="Patel S."/>
            <person name="Sun S."/>
            <person name="Gul D."/>
            <person name="Kwon J.H."/>
            <person name="Andleeb S."/>
            <person name="Burnham C.-A.D."/>
            <person name="Dantas G."/>
        </authorList>
    </citation>
    <scope>NUCLEOTIDE SEQUENCE [LARGE SCALE GENOMIC DNA]</scope>
    <source>
        <strain evidence="5 8">WF_348</strain>
    </source>
</reference>
<dbReference type="EMBL" id="CP040908">
    <property type="protein sequence ID" value="QLL59348.1"/>
    <property type="molecule type" value="Genomic_DNA"/>
</dbReference>
<dbReference type="Pfam" id="PF04892">
    <property type="entry name" value="VanZ"/>
    <property type="match status" value="1"/>
</dbReference>